<sequence>MEGYEVLVLAAEGDGVGPSLLLSPIPPLKGPQYLFNCPEGFARLAIEYKVRPSGQLAAVFLTSLLPQAAAGLPGLFLRLAVDGHEKLETCGPPGTAAYVHAQRHIVHWVHPRVTVNQASSGGVPKPIFQDGRLSVLPIFEGTGEVSCPCCLEGEASGGVGEGAEAAQKVAGEKKEPARMDLSSSSSESDSEEEDGRSGEKEGNFDGGGVSQVQPQGVCEDQALVGTPLEAVGEETDDGECAALLWTRPSSSLGGIPLGAVLGEPVEASEGGANGQRDVDQTLGAEGGPDAEGGEQKDEVLENKGKVLELAEGSKRCESEAKPEAPAGKSPLTVDLSTSFSVASENGSEGESESEAEAKSLLSARKKIMLGLPPKPTRGTGRKPEKSALFAELDSIFMGGAKNGKTVRQQALSTLTAGPPEKVETVLGGADGRRKQELGEGAKRIRRKRRKGEDGRKGERMEGKLERGSEENEKEGKPVGVPPFKRRKKVVEITSSGGEAFSVEESFEVEVTPLKTNAGLTSHAGCAGDVCVQSKGGEGARESECAEHRAVVRRGTNRESGERTTKTERDVFGSRDGMGSKNEKSPGRKGDEGGEASEESSESEEDGECLKQLLSPPGSKRRGAGKGRGIGEAKEALFAHLDDIFNSEGSASKARNRALETLGRPAFVGALGKGNGGAGSFGAQRQKVTEKRGSKGGETGLGGSKKSGRDGEETNGAGLAAGVGLESVQGEGAGGSLEKQSAPENGIGKMQATAIPEPEVETPSSGHGAASPSGGLRLRGGGPRNFQRGGPQQGWGSINGGREGGLQGGGVPGGGFAGGGFTGAPPFMGGRNGGGFGQHPGLFGGGGSARGGSEVPLWKKRFRQQPESNSEDSDTWQEEARESGMHWLLQSASVRRTRKLRKGLPAGGPGVIPGGGVAAAGGAPPRPKPRVQIDSHTPSTNPVYVRTKAGVLPMEEGLGVLKQTVPAGGGSLLGYLCFFGPPVNGSVLMVDCRDENACAQLKTIRLPACVRAQRGAHRLMAVFHFTPADVAAREPYKEWVRSFGGHVRHVMLSDGGLDLGYRATYGTLARLNLVDKGIFPLTGNATGKSSASLERPSNEGDVPEGPQSDIRNEHQGVPETYDEGKSAKKSGAGNDAKGRGFEPGGVGLLARVNLRGLRPGSDAPAEVDESRCLPGVNVEGIQAQVLRDQPALAFWKEGGRIEDFEAEKGGGAEKVGEAEGRGGNGGTGAKAGGAGGAERETGKGGAEAVRIGSGNVEGERDGKDDGKADEQGDGKDAKIARTQEVRGAPEGAANEKTNVDARNSKDGVTGDEKAAKHGEGVANQGGHVAAFRPSGIGRNATQAELMYERQLAEQAAVLAQQWHYLTPTINKAHCGLAKPQPNPTPETVTGPGSEPSPEANGKTVPKTDPNAENQTAQKQDGGASEGLRFRGAVPQVLFLGTGSAEPSKYRGGSAILLTLTPGNALLMDCGEGAAGQLFRTGGLVPSEGPETERPLARAQQVARSVRVLWVSHKHADHCLGVVGVLNMRGGGDPRLLIVGPVAVQKWLEEVGAAMQENGHTLPPYIFRHCRELGSIIDNVNQPRVPSNPPIQPLNPGLSPAPPFSAPQHRQRPSFGQPPRASRFVPQYHPETFLAGPQQRLVQGAHQQYSQQLEEPRFQQQMYTQPPRFSGHFGGIPQHAYVQQAPSMVQSFQPRPFDHQTQFFAQNTPQHLPFQSGPFAFNQHLVNYLPQPFGSHHPSSNLVNLPRLVNPTNPLNPANPVNPPNPPNTMNLVNPVNPSPASQAIAPLNLVRAQAVPVHHCADSWGLVIHHADGWSLVYSGDTRPTRPLIEAGRGCTLLIHEATFEGKLLDHARRKRHSTTEEALDVAAQMGARRTILTHFSQRYPKAVEFESNLPAADSTCIAFDGMAVPFSELARLPSLLQPIRLALADVEKAEERDGA</sequence>
<evidence type="ECO:0000313" key="13">
    <source>
        <dbReference type="EMBL" id="GAQ86315.1"/>
    </source>
</evidence>
<dbReference type="GO" id="GO:0005739">
    <property type="term" value="C:mitochondrion"/>
    <property type="evidence" value="ECO:0000318"/>
    <property type="project" value="GO_Central"/>
</dbReference>
<organism evidence="13 14">
    <name type="scientific">Klebsormidium nitens</name>
    <name type="common">Green alga</name>
    <name type="synonym">Ulothrix nitens</name>
    <dbReference type="NCBI Taxonomy" id="105231"/>
    <lineage>
        <taxon>Eukaryota</taxon>
        <taxon>Viridiplantae</taxon>
        <taxon>Streptophyta</taxon>
        <taxon>Klebsormidiophyceae</taxon>
        <taxon>Klebsormidiales</taxon>
        <taxon>Klebsormidiaceae</taxon>
        <taxon>Klebsormidium</taxon>
    </lineage>
</organism>
<keyword evidence="5" id="KW-0819">tRNA processing</keyword>
<feature type="compositionally biased region" description="Basic and acidic residues" evidence="11">
    <location>
        <begin position="1296"/>
        <end position="1318"/>
    </location>
</feature>
<feature type="region of interest" description="Disordered" evidence="11">
    <location>
        <begin position="1204"/>
        <end position="1332"/>
    </location>
</feature>
<reference evidence="13 14" key="1">
    <citation type="journal article" date="2014" name="Nat. Commun.">
        <title>Klebsormidium flaccidum genome reveals primary factors for plant terrestrial adaptation.</title>
        <authorList>
            <person name="Hori K."/>
            <person name="Maruyama F."/>
            <person name="Fujisawa T."/>
            <person name="Togashi T."/>
            <person name="Yamamoto N."/>
            <person name="Seo M."/>
            <person name="Sato S."/>
            <person name="Yamada T."/>
            <person name="Mori H."/>
            <person name="Tajima N."/>
            <person name="Moriyama T."/>
            <person name="Ikeuchi M."/>
            <person name="Watanabe M."/>
            <person name="Wada H."/>
            <person name="Kobayashi K."/>
            <person name="Saito M."/>
            <person name="Masuda T."/>
            <person name="Sasaki-Sekimoto Y."/>
            <person name="Mashiguchi K."/>
            <person name="Awai K."/>
            <person name="Shimojima M."/>
            <person name="Masuda S."/>
            <person name="Iwai M."/>
            <person name="Nobusawa T."/>
            <person name="Narise T."/>
            <person name="Kondo S."/>
            <person name="Saito H."/>
            <person name="Sato R."/>
            <person name="Murakawa M."/>
            <person name="Ihara Y."/>
            <person name="Oshima-Yamada Y."/>
            <person name="Ohtaka K."/>
            <person name="Satoh M."/>
            <person name="Sonobe K."/>
            <person name="Ishii M."/>
            <person name="Ohtani R."/>
            <person name="Kanamori-Sato M."/>
            <person name="Honoki R."/>
            <person name="Miyazaki D."/>
            <person name="Mochizuki H."/>
            <person name="Umetsu J."/>
            <person name="Higashi K."/>
            <person name="Shibata D."/>
            <person name="Kamiya Y."/>
            <person name="Sato N."/>
            <person name="Nakamura Y."/>
            <person name="Tabata S."/>
            <person name="Ida S."/>
            <person name="Kurokawa K."/>
            <person name="Ohta H."/>
        </authorList>
    </citation>
    <scope>NUCLEOTIDE SEQUENCE [LARGE SCALE GENOMIC DNA]</scope>
    <source>
        <strain evidence="13 14">NIES-2285</strain>
    </source>
</reference>
<feature type="compositionally biased region" description="Gly residues" evidence="11">
    <location>
        <begin position="1220"/>
        <end position="1235"/>
    </location>
</feature>
<evidence type="ECO:0000256" key="11">
    <source>
        <dbReference type="SAM" id="MobiDB-lite"/>
    </source>
</evidence>
<feature type="compositionally biased region" description="Pro residues" evidence="11">
    <location>
        <begin position="1584"/>
        <end position="1603"/>
    </location>
</feature>
<feature type="region of interest" description="Disordered" evidence="11">
    <location>
        <begin position="158"/>
        <end position="213"/>
    </location>
</feature>
<feature type="compositionally biased region" description="Gly residues" evidence="11">
    <location>
        <begin position="790"/>
        <end position="810"/>
    </location>
</feature>
<keyword evidence="14" id="KW-1185">Reference proteome</keyword>
<dbReference type="PANTHER" id="PTHR12553">
    <property type="entry name" value="ZINC PHOSPHODIESTERASE ELAC PROTEIN 2"/>
    <property type="match status" value="1"/>
</dbReference>
<evidence type="ECO:0000259" key="12">
    <source>
        <dbReference type="Pfam" id="PF12706"/>
    </source>
</evidence>
<evidence type="ECO:0000256" key="2">
    <source>
        <dbReference type="ARBA" id="ARBA00001947"/>
    </source>
</evidence>
<keyword evidence="9" id="KW-0378">Hydrolase</keyword>
<feature type="compositionally biased region" description="Acidic residues" evidence="11">
    <location>
        <begin position="592"/>
        <end position="606"/>
    </location>
</feature>
<evidence type="ECO:0000256" key="1">
    <source>
        <dbReference type="ARBA" id="ARBA00000402"/>
    </source>
</evidence>
<evidence type="ECO:0000256" key="4">
    <source>
        <dbReference type="ARBA" id="ARBA00012477"/>
    </source>
</evidence>
<feature type="compositionally biased region" description="Basic and acidic residues" evidence="11">
    <location>
        <begin position="450"/>
        <end position="476"/>
    </location>
</feature>
<feature type="compositionally biased region" description="Basic and acidic residues" evidence="11">
    <location>
        <begin position="580"/>
        <end position="591"/>
    </location>
</feature>
<feature type="compositionally biased region" description="Low complexity" evidence="11">
    <location>
        <begin position="762"/>
        <end position="775"/>
    </location>
</feature>
<evidence type="ECO:0000313" key="14">
    <source>
        <dbReference type="Proteomes" id="UP000054558"/>
    </source>
</evidence>
<accession>A0A1Y1I5T5</accession>
<evidence type="ECO:0000256" key="3">
    <source>
        <dbReference type="ARBA" id="ARBA00007823"/>
    </source>
</evidence>
<comment type="catalytic activity">
    <reaction evidence="1">
        <text>Endonucleolytic cleavage of RNA, removing extra 3' nucleotides from tRNA precursor, generating 3' termini of tRNAs. A 3'-hydroxy group is left at the tRNA terminus and a 5'-phosphoryl group is left at the trailer molecule.</text>
        <dbReference type="EC" id="3.1.26.11"/>
    </reaction>
</comment>
<feature type="domain" description="Metallo-beta-lactamase" evidence="12">
    <location>
        <begin position="1789"/>
        <end position="1879"/>
    </location>
</feature>
<dbReference type="Pfam" id="PF12706">
    <property type="entry name" value="Lactamase_B_2"/>
    <property type="match status" value="1"/>
</dbReference>
<dbReference type="OMA" id="FWRVQVE"/>
<feature type="region of interest" description="Disordered" evidence="11">
    <location>
        <begin position="1374"/>
        <end position="1425"/>
    </location>
</feature>
<feature type="compositionally biased region" description="Gly residues" evidence="11">
    <location>
        <begin position="670"/>
        <end position="679"/>
    </location>
</feature>
<proteinExistence type="inferred from homology"/>
<dbReference type="InterPro" id="IPR036866">
    <property type="entry name" value="RibonucZ/Hydroxyglut_hydro"/>
</dbReference>
<feature type="compositionally biased region" description="Basic and acidic residues" evidence="11">
    <location>
        <begin position="1109"/>
        <end position="1125"/>
    </location>
</feature>
<feature type="region of interest" description="Disordered" evidence="11">
    <location>
        <begin position="861"/>
        <end position="880"/>
    </location>
</feature>
<feature type="compositionally biased region" description="Basic and acidic residues" evidence="11">
    <location>
        <begin position="293"/>
        <end position="322"/>
    </location>
</feature>
<feature type="compositionally biased region" description="Basic and acidic residues" evidence="11">
    <location>
        <begin position="1204"/>
        <end position="1219"/>
    </location>
</feature>
<dbReference type="GO" id="GO:1990180">
    <property type="term" value="P:mitochondrial tRNA 3'-end processing"/>
    <property type="evidence" value="ECO:0000318"/>
    <property type="project" value="GO_Central"/>
</dbReference>
<dbReference type="Gene3D" id="3.60.15.10">
    <property type="entry name" value="Ribonuclease Z/Hydroxyacylglutathione hydrolase-like"/>
    <property type="match status" value="3"/>
</dbReference>
<keyword evidence="10" id="KW-0862">Zinc</keyword>
<feature type="region of interest" description="Disordered" evidence="11">
    <location>
        <begin position="903"/>
        <end position="939"/>
    </location>
</feature>
<feature type="compositionally biased region" description="Basic and acidic residues" evidence="11">
    <location>
        <begin position="430"/>
        <end position="442"/>
    </location>
</feature>
<comment type="similarity">
    <text evidence="3">Belongs to the RNase Z family.</text>
</comment>
<dbReference type="InterPro" id="IPR001279">
    <property type="entry name" value="Metallo-B-lactamas"/>
</dbReference>
<feature type="region of interest" description="Disordered" evidence="11">
    <location>
        <begin position="532"/>
        <end position="626"/>
    </location>
</feature>
<dbReference type="STRING" id="105231.A0A1Y1I5T5"/>
<evidence type="ECO:0000256" key="6">
    <source>
        <dbReference type="ARBA" id="ARBA00022722"/>
    </source>
</evidence>
<feature type="compositionally biased region" description="Basic and acidic residues" evidence="11">
    <location>
        <begin position="537"/>
        <end position="572"/>
    </location>
</feature>
<feature type="region of interest" description="Disordered" evidence="11">
    <location>
        <begin position="1084"/>
        <end position="1141"/>
    </location>
</feature>
<protein>
    <recommendedName>
        <fullName evidence="4">ribonuclease Z</fullName>
        <ecNumber evidence="4">3.1.26.11</ecNumber>
    </recommendedName>
</protein>
<gene>
    <name evidence="13" type="ORF">KFL_002820100</name>
</gene>
<evidence type="ECO:0000256" key="5">
    <source>
        <dbReference type="ARBA" id="ARBA00022694"/>
    </source>
</evidence>
<dbReference type="InterPro" id="IPR047151">
    <property type="entry name" value="RNZ2-like"/>
</dbReference>
<keyword evidence="7" id="KW-0479">Metal-binding</keyword>
<name>A0A1Y1I5T5_KLENI</name>
<dbReference type="EC" id="3.1.26.11" evidence="4"/>
<dbReference type="GO" id="GO:0042781">
    <property type="term" value="F:3'-tRNA processing endoribonuclease activity"/>
    <property type="evidence" value="ECO:0000318"/>
    <property type="project" value="GO_Central"/>
</dbReference>
<feature type="region of interest" description="Disordered" evidence="11">
    <location>
        <begin position="263"/>
        <end position="361"/>
    </location>
</feature>
<feature type="compositionally biased region" description="Basic and acidic residues" evidence="11">
    <location>
        <begin position="1256"/>
        <end position="1283"/>
    </location>
</feature>
<dbReference type="Proteomes" id="UP000054558">
    <property type="component" value="Unassembled WGS sequence"/>
</dbReference>
<feature type="compositionally biased region" description="Gly residues" evidence="11">
    <location>
        <begin position="904"/>
        <end position="918"/>
    </location>
</feature>
<dbReference type="OrthoDB" id="527344at2759"/>
<evidence type="ECO:0000256" key="7">
    <source>
        <dbReference type="ARBA" id="ARBA00022723"/>
    </source>
</evidence>
<dbReference type="PANTHER" id="PTHR12553:SF70">
    <property type="entry name" value="RIBONUCLEASE Z"/>
    <property type="match status" value="1"/>
</dbReference>
<feature type="region of interest" description="Disordered" evidence="11">
    <location>
        <begin position="670"/>
        <end position="810"/>
    </location>
</feature>
<feature type="region of interest" description="Disordered" evidence="11">
    <location>
        <begin position="1578"/>
        <end position="1618"/>
    </location>
</feature>
<evidence type="ECO:0000256" key="8">
    <source>
        <dbReference type="ARBA" id="ARBA00022759"/>
    </source>
</evidence>
<dbReference type="GO" id="GO:0046872">
    <property type="term" value="F:metal ion binding"/>
    <property type="evidence" value="ECO:0007669"/>
    <property type="project" value="UniProtKB-KW"/>
</dbReference>
<feature type="region of interest" description="Disordered" evidence="11">
    <location>
        <begin position="411"/>
        <end position="481"/>
    </location>
</feature>
<evidence type="ECO:0000256" key="9">
    <source>
        <dbReference type="ARBA" id="ARBA00022801"/>
    </source>
</evidence>
<evidence type="ECO:0000256" key="10">
    <source>
        <dbReference type="ARBA" id="ARBA00022833"/>
    </source>
</evidence>
<keyword evidence="6" id="KW-0540">Nuclease</keyword>
<dbReference type="EMBL" id="DF237231">
    <property type="protein sequence ID" value="GAQ86315.1"/>
    <property type="molecule type" value="Genomic_DNA"/>
</dbReference>
<comment type="cofactor">
    <cofactor evidence="2">
        <name>Zn(2+)</name>
        <dbReference type="ChEBI" id="CHEBI:29105"/>
    </cofactor>
</comment>
<keyword evidence="8" id="KW-0255">Endonuclease</keyword>
<feature type="compositionally biased region" description="Gly residues" evidence="11">
    <location>
        <begin position="695"/>
        <end position="704"/>
    </location>
</feature>
<feature type="region of interest" description="Disordered" evidence="11">
    <location>
        <begin position="1753"/>
        <end position="1772"/>
    </location>
</feature>
<dbReference type="SUPFAM" id="SSF56281">
    <property type="entry name" value="Metallo-hydrolase/oxidoreductase"/>
    <property type="match status" value="1"/>
</dbReference>